<comment type="caution">
    <text evidence="6">The sequence shown here is derived from an EMBL/GenBank/DDBJ whole genome shotgun (WGS) entry which is preliminary data.</text>
</comment>
<organism evidence="6 7">
    <name type="scientific">Acrocarpospora corrugata</name>
    <dbReference type="NCBI Taxonomy" id="35763"/>
    <lineage>
        <taxon>Bacteria</taxon>
        <taxon>Bacillati</taxon>
        <taxon>Actinomycetota</taxon>
        <taxon>Actinomycetes</taxon>
        <taxon>Streptosporangiales</taxon>
        <taxon>Streptosporangiaceae</taxon>
        <taxon>Acrocarpospora</taxon>
    </lineage>
</organism>
<dbReference type="InterPro" id="IPR015798">
    <property type="entry name" value="Cu_amine_oxidase_C"/>
</dbReference>
<comment type="similarity">
    <text evidence="3">Belongs to the copper/topaquinone oxidase family.</text>
</comment>
<evidence type="ECO:0000256" key="4">
    <source>
        <dbReference type="SAM" id="MobiDB-lite"/>
    </source>
</evidence>
<keyword evidence="3" id="KW-0479">Metal-binding</keyword>
<dbReference type="EMBL" id="BLAD01000049">
    <property type="protein sequence ID" value="GES01326.1"/>
    <property type="molecule type" value="Genomic_DNA"/>
</dbReference>
<dbReference type="SUPFAM" id="SSF49998">
    <property type="entry name" value="Amine oxidase catalytic domain"/>
    <property type="match status" value="1"/>
</dbReference>
<evidence type="ECO:0000256" key="2">
    <source>
        <dbReference type="PIRSR" id="PIRSR600269-51"/>
    </source>
</evidence>
<dbReference type="Gene3D" id="2.70.98.20">
    <property type="entry name" value="Copper amine oxidase, catalytic domain"/>
    <property type="match status" value="1"/>
</dbReference>
<evidence type="ECO:0000256" key="1">
    <source>
        <dbReference type="PIRSR" id="PIRSR600269-50"/>
    </source>
</evidence>
<feature type="domain" description="Copper amine oxidase catalytic" evidence="5">
    <location>
        <begin position="72"/>
        <end position="417"/>
    </location>
</feature>
<proteinExistence type="inferred from homology"/>
<feature type="region of interest" description="Disordered" evidence="4">
    <location>
        <begin position="413"/>
        <end position="439"/>
    </location>
</feature>
<evidence type="ECO:0000313" key="7">
    <source>
        <dbReference type="Proteomes" id="UP000334990"/>
    </source>
</evidence>
<comment type="PTM">
    <text evidence="2 3">Topaquinone (TPQ) is generated by copper-dependent autoxidation of a specific tyrosyl residue.</text>
</comment>
<keyword evidence="3" id="KW-0560">Oxidoreductase</keyword>
<feature type="region of interest" description="Disordered" evidence="4">
    <location>
        <begin position="226"/>
        <end position="250"/>
    </location>
</feature>
<dbReference type="RefSeq" id="WP_155337610.1">
    <property type="nucleotide sequence ID" value="NZ_BAAABN010000032.1"/>
</dbReference>
<reference evidence="6 7" key="1">
    <citation type="submission" date="2019-10" db="EMBL/GenBank/DDBJ databases">
        <title>Whole genome shotgun sequence of Acrocarpospora corrugata NBRC 13972.</title>
        <authorList>
            <person name="Ichikawa N."/>
            <person name="Kimura A."/>
            <person name="Kitahashi Y."/>
            <person name="Komaki H."/>
            <person name="Oguchi A."/>
        </authorList>
    </citation>
    <scope>NUCLEOTIDE SEQUENCE [LARGE SCALE GENOMIC DNA]</scope>
    <source>
        <strain evidence="6 7">NBRC 13972</strain>
    </source>
</reference>
<evidence type="ECO:0000259" key="5">
    <source>
        <dbReference type="Pfam" id="PF01179"/>
    </source>
</evidence>
<dbReference type="EC" id="1.4.3.-" evidence="3"/>
<sequence>MQRTRAVVVSSAAVLALFADGNGTGAAIREDQRNAPPAVAARGVTSAAQVAPGEECADGGTPISHRFAAGSAWQMCWRIDPHAGLVLGQIRYLAPGRNPLPVIKELTLGQLEVPYDTGLDTTKDITEVGFGGRSMIARSAVDCAGKRINASIPDYGTGAVGGAENRAVLCAEDRDTGLGRRSSYGGHLAVSRGHSFDLSTLSIVGWYEYLTVYSFADNGAITPQLGATGDLSPKDHSTDPKWGSPTADGAVSHSHNAVWRIRWDLGGPQTVEEYDAEFTGRTGPKAPILAGSWSPLTRETTRRVAPRRFWRVLGPHRNPNGHQISYTISNDATASYGYDVAFSQHNPCELYASDNLLAGCPTDTVPQFVSDHQLLSDVVSWVAVSFHHVPRPEDRSPMEMHWQGFTTTPFAAFPQNPLTPPNREHLLQPPANPLAGHLR</sequence>
<keyword evidence="1 3" id="KW-0801">TPQ</keyword>
<dbReference type="AlphaFoldDB" id="A0A5M3VXR8"/>
<dbReference type="Proteomes" id="UP000334990">
    <property type="component" value="Unassembled WGS sequence"/>
</dbReference>
<dbReference type="Pfam" id="PF01179">
    <property type="entry name" value="Cu_amine_oxid"/>
    <property type="match status" value="1"/>
</dbReference>
<feature type="active site" description="Proton acceptor" evidence="1">
    <location>
        <position position="124"/>
    </location>
</feature>
<evidence type="ECO:0000313" key="6">
    <source>
        <dbReference type="EMBL" id="GES01326.1"/>
    </source>
</evidence>
<evidence type="ECO:0000256" key="3">
    <source>
        <dbReference type="RuleBase" id="RU000672"/>
    </source>
</evidence>
<accession>A0A5M3VXR8</accession>
<feature type="modified residue" description="2',4',5'-topaquinone" evidence="2">
    <location>
        <position position="207"/>
    </location>
</feature>
<name>A0A5M3VXR8_9ACTN</name>
<dbReference type="GO" id="GO:0009308">
    <property type="term" value="P:amine metabolic process"/>
    <property type="evidence" value="ECO:0007669"/>
    <property type="project" value="UniProtKB-UniRule"/>
</dbReference>
<protein>
    <recommendedName>
        <fullName evidence="3">Amine oxidase</fullName>
        <ecNumber evidence="3">1.4.3.-</ecNumber>
    </recommendedName>
</protein>
<dbReference type="GO" id="GO:0008131">
    <property type="term" value="F:primary methylamine oxidase activity"/>
    <property type="evidence" value="ECO:0007669"/>
    <property type="project" value="InterPro"/>
</dbReference>
<keyword evidence="3" id="KW-0186">Copper</keyword>
<dbReference type="OrthoDB" id="9772590at2"/>
<feature type="active site" description="Schiff-base intermediate with substrate; via topaquinone" evidence="1">
    <location>
        <position position="207"/>
    </location>
</feature>
<dbReference type="InterPro" id="IPR000269">
    <property type="entry name" value="Cu_amine_oxidase"/>
</dbReference>
<keyword evidence="7" id="KW-1185">Reference proteome</keyword>
<dbReference type="GO" id="GO:0005507">
    <property type="term" value="F:copper ion binding"/>
    <property type="evidence" value="ECO:0007669"/>
    <property type="project" value="InterPro"/>
</dbReference>
<dbReference type="PANTHER" id="PTHR10638">
    <property type="entry name" value="COPPER AMINE OXIDASE"/>
    <property type="match status" value="1"/>
</dbReference>
<comment type="cofactor">
    <cofactor evidence="3">
        <name>Cu cation</name>
        <dbReference type="ChEBI" id="CHEBI:23378"/>
    </cofactor>
    <text evidence="3">Contains 1 topaquinone per subunit.</text>
</comment>
<dbReference type="InterPro" id="IPR036460">
    <property type="entry name" value="Cu_amine_oxidase_C_sf"/>
</dbReference>
<dbReference type="GO" id="GO:0048038">
    <property type="term" value="F:quinone binding"/>
    <property type="evidence" value="ECO:0007669"/>
    <property type="project" value="InterPro"/>
</dbReference>
<gene>
    <name evidence="6" type="ORF">Acor_33900</name>
</gene>